<organism evidence="2 3">
    <name type="scientific">Novipirellula galeiformis</name>
    <dbReference type="NCBI Taxonomy" id="2528004"/>
    <lineage>
        <taxon>Bacteria</taxon>
        <taxon>Pseudomonadati</taxon>
        <taxon>Planctomycetota</taxon>
        <taxon>Planctomycetia</taxon>
        <taxon>Pirellulales</taxon>
        <taxon>Pirellulaceae</taxon>
        <taxon>Novipirellula</taxon>
    </lineage>
</organism>
<dbReference type="AlphaFoldDB" id="A0A5C6CKL4"/>
<protein>
    <submittedName>
        <fullName evidence="2">Uncharacterized protein</fullName>
    </submittedName>
</protein>
<dbReference type="RefSeq" id="WP_146594356.1">
    <property type="nucleotide sequence ID" value="NZ_SJPT01000003.1"/>
</dbReference>
<keyword evidence="3" id="KW-1185">Reference proteome</keyword>
<evidence type="ECO:0000313" key="2">
    <source>
        <dbReference type="EMBL" id="TWU24107.1"/>
    </source>
</evidence>
<keyword evidence="1" id="KW-0732">Signal</keyword>
<reference evidence="2 3" key="1">
    <citation type="submission" date="2019-02" db="EMBL/GenBank/DDBJ databases">
        <title>Deep-cultivation of Planctomycetes and their phenomic and genomic characterization uncovers novel biology.</title>
        <authorList>
            <person name="Wiegand S."/>
            <person name="Jogler M."/>
            <person name="Boedeker C."/>
            <person name="Pinto D."/>
            <person name="Vollmers J."/>
            <person name="Rivas-Marin E."/>
            <person name="Kohn T."/>
            <person name="Peeters S.H."/>
            <person name="Heuer A."/>
            <person name="Rast P."/>
            <person name="Oberbeckmann S."/>
            <person name="Bunk B."/>
            <person name="Jeske O."/>
            <person name="Meyerdierks A."/>
            <person name="Storesund J.E."/>
            <person name="Kallscheuer N."/>
            <person name="Luecker S."/>
            <person name="Lage O.M."/>
            <person name="Pohl T."/>
            <person name="Merkel B.J."/>
            <person name="Hornburger P."/>
            <person name="Mueller R.-W."/>
            <person name="Bruemmer F."/>
            <person name="Labrenz M."/>
            <person name="Spormann A.M."/>
            <person name="Op Den Camp H."/>
            <person name="Overmann J."/>
            <person name="Amann R."/>
            <person name="Jetten M.S.M."/>
            <person name="Mascher T."/>
            <person name="Medema M.H."/>
            <person name="Devos D.P."/>
            <person name="Kaster A.-K."/>
            <person name="Ovreas L."/>
            <person name="Rohde M."/>
            <person name="Galperin M.Y."/>
            <person name="Jogler C."/>
        </authorList>
    </citation>
    <scope>NUCLEOTIDE SEQUENCE [LARGE SCALE GENOMIC DNA]</scope>
    <source>
        <strain evidence="2 3">Pla52o</strain>
    </source>
</reference>
<proteinExistence type="predicted"/>
<evidence type="ECO:0000313" key="3">
    <source>
        <dbReference type="Proteomes" id="UP000316304"/>
    </source>
</evidence>
<accession>A0A5C6CKL4</accession>
<evidence type="ECO:0000256" key="1">
    <source>
        <dbReference type="SAM" id="SignalP"/>
    </source>
</evidence>
<dbReference type="Proteomes" id="UP000316304">
    <property type="component" value="Unassembled WGS sequence"/>
</dbReference>
<feature type="chain" id="PRO_5022883706" evidence="1">
    <location>
        <begin position="26"/>
        <end position="125"/>
    </location>
</feature>
<dbReference type="OrthoDB" id="211632at2"/>
<dbReference type="EMBL" id="SJPT01000003">
    <property type="protein sequence ID" value="TWU24107.1"/>
    <property type="molecule type" value="Genomic_DNA"/>
</dbReference>
<name>A0A5C6CKL4_9BACT</name>
<comment type="caution">
    <text evidence="2">The sequence shown here is derived from an EMBL/GenBank/DDBJ whole genome shotgun (WGS) entry which is preliminary data.</text>
</comment>
<sequence precursor="true">MIRRIVLAAGLIATLGGLMQNEAAATDPYAVTQVWNHNYAMDRPWHGPYYHQSYGQPTALVVPPTVSMRQSLSWGVSQNLMHPVHHQFGRSANSPGAARRGRFHATPNWPSHTDQFGVYYVRGPW</sequence>
<feature type="signal peptide" evidence="1">
    <location>
        <begin position="1"/>
        <end position="25"/>
    </location>
</feature>
<gene>
    <name evidence="2" type="ORF">Pla52o_20310</name>
</gene>